<dbReference type="AlphaFoldDB" id="A0A0R1X6H6"/>
<reference evidence="2 3" key="1">
    <citation type="journal article" date="2015" name="Genome Announc.">
        <title>Expanding the biotechnology potential of lactobacilli through comparative genomics of 213 strains and associated genera.</title>
        <authorList>
            <person name="Sun Z."/>
            <person name="Harris H.M."/>
            <person name="McCann A."/>
            <person name="Guo C."/>
            <person name="Argimon S."/>
            <person name="Zhang W."/>
            <person name="Yang X."/>
            <person name="Jeffery I.B."/>
            <person name="Cooney J.C."/>
            <person name="Kagawa T.F."/>
            <person name="Liu W."/>
            <person name="Song Y."/>
            <person name="Salvetti E."/>
            <person name="Wrobel A."/>
            <person name="Rasinkangas P."/>
            <person name="Parkhill J."/>
            <person name="Rea M.C."/>
            <person name="O'Sullivan O."/>
            <person name="Ritari J."/>
            <person name="Douillard F.P."/>
            <person name="Paul Ross R."/>
            <person name="Yang R."/>
            <person name="Briner A.E."/>
            <person name="Felis G.E."/>
            <person name="de Vos W.M."/>
            <person name="Barrangou R."/>
            <person name="Klaenhammer T.R."/>
            <person name="Caufield P.W."/>
            <person name="Cui Y."/>
            <person name="Zhang H."/>
            <person name="O'Toole P.W."/>
        </authorList>
    </citation>
    <scope>NUCLEOTIDE SEQUENCE [LARGE SCALE GENOMIC DNA]</scope>
    <source>
        <strain evidence="2 3">DSM 16991</strain>
    </source>
</reference>
<organism evidence="2 3">
    <name type="scientific">Schleiferilactobacillus harbinensis DSM 16991</name>
    <dbReference type="NCBI Taxonomy" id="1122147"/>
    <lineage>
        <taxon>Bacteria</taxon>
        <taxon>Bacillati</taxon>
        <taxon>Bacillota</taxon>
        <taxon>Bacilli</taxon>
        <taxon>Lactobacillales</taxon>
        <taxon>Lactobacillaceae</taxon>
        <taxon>Schleiferilactobacillus</taxon>
    </lineage>
</organism>
<dbReference type="EMBL" id="AZFW01000153">
    <property type="protein sequence ID" value="KRM23531.1"/>
    <property type="molecule type" value="Genomic_DNA"/>
</dbReference>
<gene>
    <name evidence="2" type="ORF">FC91_GL001643</name>
</gene>
<evidence type="ECO:0000313" key="2">
    <source>
        <dbReference type="EMBL" id="KRM23531.1"/>
    </source>
</evidence>
<dbReference type="Proteomes" id="UP000050949">
    <property type="component" value="Unassembled WGS sequence"/>
</dbReference>
<dbReference type="PATRIC" id="fig|1122147.4.peg.1704"/>
<protein>
    <submittedName>
        <fullName evidence="2">Uncharacterized protein</fullName>
    </submittedName>
</protein>
<sequence>MILPTALVLTTLLFSLLAMTVSQGANRVQAWHELIANQEFDGSFLIAKELIGQGKQQGQIELGRGRYAEWHYKERKVYVTLMPSKFEQNRSLDKIY</sequence>
<comment type="caution">
    <text evidence="2">The sequence shown here is derived from an EMBL/GenBank/DDBJ whole genome shotgun (WGS) entry which is preliminary data.</text>
</comment>
<feature type="chain" id="PRO_5038375112" evidence="1">
    <location>
        <begin position="25"/>
        <end position="96"/>
    </location>
</feature>
<name>A0A0R1X6H6_9LACO</name>
<proteinExistence type="predicted"/>
<dbReference type="eggNOG" id="ENOG5032MEZ">
    <property type="taxonomic scope" value="Bacteria"/>
</dbReference>
<feature type="signal peptide" evidence="1">
    <location>
        <begin position="1"/>
        <end position="24"/>
    </location>
</feature>
<evidence type="ECO:0000256" key="1">
    <source>
        <dbReference type="SAM" id="SignalP"/>
    </source>
</evidence>
<keyword evidence="1" id="KW-0732">Signal</keyword>
<accession>A0A0R1X6H6</accession>
<evidence type="ECO:0000313" key="3">
    <source>
        <dbReference type="Proteomes" id="UP000050949"/>
    </source>
</evidence>